<accession>A0A5Q4ZYV1</accession>
<proteinExistence type="predicted"/>
<dbReference type="AlphaFoldDB" id="A0A5Q4ZYV1"/>
<reference evidence="1" key="1">
    <citation type="submission" date="2019-09" db="EMBL/GenBank/DDBJ databases">
        <authorList>
            <person name="Hjerde E."/>
        </authorList>
    </citation>
    <scope>NUCLEOTIDE SEQUENCE [LARGE SCALE GENOMIC DNA]</scope>
    <source>
        <strain evidence="1">06/09/160</strain>
        <plasmid evidence="1">pAWOD_2</plasmid>
    </source>
</reference>
<protein>
    <submittedName>
        <fullName evidence="1">Uncharacterized protein</fullName>
    </submittedName>
</protein>
<organism evidence="1">
    <name type="scientific">Aliivibrio wodanis</name>
    <dbReference type="NCBI Taxonomy" id="80852"/>
    <lineage>
        <taxon>Bacteria</taxon>
        <taxon>Pseudomonadati</taxon>
        <taxon>Pseudomonadota</taxon>
        <taxon>Gammaproteobacteria</taxon>
        <taxon>Vibrionales</taxon>
        <taxon>Vibrionaceae</taxon>
        <taxon>Aliivibrio</taxon>
    </lineage>
</organism>
<evidence type="ECO:0000313" key="1">
    <source>
        <dbReference type="EMBL" id="VVV07039.1"/>
    </source>
</evidence>
<keyword evidence="1" id="KW-0614">Plasmid</keyword>
<dbReference type="RefSeq" id="WP_192957921.1">
    <property type="nucleotide sequence ID" value="NZ_LR721753.1"/>
</dbReference>
<sequence length="107" mass="12247">MFTSLSRALKAHFINTFYDAPMCGVVAINESIARFKAVIDDQAISDDMYYEHEVNVCRFGFEKEAIAELEIIKSDLLKYKENIEKGCISDLRLIIMPSVDLDFDVPF</sequence>
<name>A0A5Q4ZYV1_9GAMM</name>
<dbReference type="EMBL" id="LR721753">
    <property type="protein sequence ID" value="VVV07039.1"/>
    <property type="molecule type" value="Genomic_DNA"/>
</dbReference>
<gene>
    <name evidence="1" type="ORF">AW0309160_04533</name>
</gene>
<geneLocation type="plasmid" evidence="1">
    <name>pAWOD_2</name>
</geneLocation>